<name>A0A0B6YJE9_9EUPU</name>
<dbReference type="AlphaFoldDB" id="A0A0B6YJE9"/>
<sequence length="92" mass="10744">MSVICKSKLGAFLNHSLLLRLPAKPALQTEHEEHLHGTEMTEEVRYIHNACNKPQECYQWREELFAVYCPFMMDSQVDRIKREVTTADSYGE</sequence>
<dbReference type="EMBL" id="HACG01009051">
    <property type="protein sequence ID" value="CEK55916.1"/>
    <property type="molecule type" value="Transcribed_RNA"/>
</dbReference>
<proteinExistence type="predicted"/>
<reference evidence="1" key="1">
    <citation type="submission" date="2014-12" db="EMBL/GenBank/DDBJ databases">
        <title>Insight into the proteome of Arion vulgaris.</title>
        <authorList>
            <person name="Aradska J."/>
            <person name="Bulat T."/>
            <person name="Smidak R."/>
            <person name="Sarate P."/>
            <person name="Gangsoo J."/>
            <person name="Sialana F."/>
            <person name="Bilban M."/>
            <person name="Lubec G."/>
        </authorList>
    </citation>
    <scope>NUCLEOTIDE SEQUENCE</scope>
    <source>
        <tissue evidence="1">Skin</tissue>
    </source>
</reference>
<organism evidence="1">
    <name type="scientific">Arion vulgaris</name>
    <dbReference type="NCBI Taxonomy" id="1028688"/>
    <lineage>
        <taxon>Eukaryota</taxon>
        <taxon>Metazoa</taxon>
        <taxon>Spiralia</taxon>
        <taxon>Lophotrochozoa</taxon>
        <taxon>Mollusca</taxon>
        <taxon>Gastropoda</taxon>
        <taxon>Heterobranchia</taxon>
        <taxon>Euthyneura</taxon>
        <taxon>Panpulmonata</taxon>
        <taxon>Eupulmonata</taxon>
        <taxon>Stylommatophora</taxon>
        <taxon>Helicina</taxon>
        <taxon>Arionoidea</taxon>
        <taxon>Arionidae</taxon>
        <taxon>Arion</taxon>
    </lineage>
</organism>
<gene>
    <name evidence="1" type="primary">ORF26355</name>
</gene>
<evidence type="ECO:0000313" key="1">
    <source>
        <dbReference type="EMBL" id="CEK55916.1"/>
    </source>
</evidence>
<protein>
    <submittedName>
        <fullName evidence="1">Uncharacterized protein</fullName>
    </submittedName>
</protein>
<accession>A0A0B6YJE9</accession>
<feature type="non-terminal residue" evidence="1">
    <location>
        <position position="92"/>
    </location>
</feature>